<protein>
    <recommendedName>
        <fullName evidence="3">DDE Tnp4 domain-containing protein</fullName>
    </recommendedName>
</protein>
<gene>
    <name evidence="1" type="ORF">PR048_022638</name>
</gene>
<comment type="caution">
    <text evidence="1">The sequence shown here is derived from an EMBL/GenBank/DDBJ whole genome shotgun (WGS) entry which is preliminary data.</text>
</comment>
<dbReference type="Proteomes" id="UP001159363">
    <property type="component" value="Chromosome 7"/>
</dbReference>
<name>A0ABQ9H1M4_9NEOP</name>
<keyword evidence="2" id="KW-1185">Reference proteome</keyword>
<reference evidence="1 2" key="1">
    <citation type="submission" date="2023-02" db="EMBL/GenBank/DDBJ databases">
        <title>LHISI_Scaffold_Assembly.</title>
        <authorList>
            <person name="Stuart O.P."/>
            <person name="Cleave R."/>
            <person name="Magrath M.J.L."/>
            <person name="Mikheyev A.S."/>
        </authorList>
    </citation>
    <scope>NUCLEOTIDE SEQUENCE [LARGE SCALE GENOMIC DNA]</scope>
    <source>
        <strain evidence="1">Daus_M_001</strain>
        <tissue evidence="1">Leg muscle</tissue>
    </source>
</reference>
<dbReference type="EMBL" id="JARBHB010000008">
    <property type="protein sequence ID" value="KAJ8878171.1"/>
    <property type="molecule type" value="Genomic_DNA"/>
</dbReference>
<proteinExistence type="predicted"/>
<evidence type="ECO:0000313" key="2">
    <source>
        <dbReference type="Proteomes" id="UP001159363"/>
    </source>
</evidence>
<organism evidence="1 2">
    <name type="scientific">Dryococelus australis</name>
    <dbReference type="NCBI Taxonomy" id="614101"/>
    <lineage>
        <taxon>Eukaryota</taxon>
        <taxon>Metazoa</taxon>
        <taxon>Ecdysozoa</taxon>
        <taxon>Arthropoda</taxon>
        <taxon>Hexapoda</taxon>
        <taxon>Insecta</taxon>
        <taxon>Pterygota</taxon>
        <taxon>Neoptera</taxon>
        <taxon>Polyneoptera</taxon>
        <taxon>Phasmatodea</taxon>
        <taxon>Verophasmatodea</taxon>
        <taxon>Anareolatae</taxon>
        <taxon>Phasmatidae</taxon>
        <taxon>Eurycanthinae</taxon>
        <taxon>Dryococelus</taxon>
    </lineage>
</organism>
<evidence type="ECO:0008006" key="3">
    <source>
        <dbReference type="Google" id="ProtNLM"/>
    </source>
</evidence>
<accession>A0ABQ9H1M4</accession>
<sequence length="73" mass="8907">MHEYLMRLYAKYTLKKIYIERESVCVFGILYNKWRIVHRAMNVSEHFTIAIVKACYVVHNCVRDRDGFRYEDT</sequence>
<evidence type="ECO:0000313" key="1">
    <source>
        <dbReference type="EMBL" id="KAJ8878171.1"/>
    </source>
</evidence>